<dbReference type="Proteomes" id="UP000641646">
    <property type="component" value="Unassembled WGS sequence"/>
</dbReference>
<reference evidence="2" key="2">
    <citation type="submission" date="2020-08" db="EMBL/GenBank/DDBJ databases">
        <authorList>
            <person name="Chen M."/>
            <person name="Teng W."/>
            <person name="Zhao L."/>
            <person name="Hu C."/>
            <person name="Zhou Y."/>
            <person name="Han B."/>
            <person name="Song L."/>
            <person name="Shu W."/>
        </authorList>
    </citation>
    <scope>NUCLEOTIDE SEQUENCE</scope>
    <source>
        <strain evidence="2">FACHB-1375</strain>
    </source>
</reference>
<dbReference type="Gene3D" id="1.25.40.620">
    <property type="match status" value="1"/>
</dbReference>
<accession>A0A926V9L4</accession>
<dbReference type="GO" id="GO:0046906">
    <property type="term" value="F:tetrapyrrole binding"/>
    <property type="evidence" value="ECO:0007669"/>
    <property type="project" value="TreeGrafter"/>
</dbReference>
<evidence type="ECO:0000313" key="3">
    <source>
        <dbReference type="Proteomes" id="UP000641646"/>
    </source>
</evidence>
<keyword evidence="3" id="KW-1185">Reference proteome</keyword>
<dbReference type="InterPro" id="IPR008629">
    <property type="entry name" value="GUN4-like"/>
</dbReference>
<evidence type="ECO:0000313" key="2">
    <source>
        <dbReference type="EMBL" id="MBD2179635.1"/>
    </source>
</evidence>
<reference evidence="2" key="1">
    <citation type="journal article" date="2015" name="ISME J.">
        <title>Draft Genome Sequence of Streptomyces incarnatus NRRL8089, which Produces the Nucleoside Antibiotic Sinefungin.</title>
        <authorList>
            <person name="Oshima K."/>
            <person name="Hattori M."/>
            <person name="Shimizu H."/>
            <person name="Fukuda K."/>
            <person name="Nemoto M."/>
            <person name="Inagaki K."/>
            <person name="Tamura T."/>
        </authorList>
    </citation>
    <scope>NUCLEOTIDE SEQUENCE</scope>
    <source>
        <strain evidence="2">FACHB-1375</strain>
    </source>
</reference>
<proteinExistence type="predicted"/>
<dbReference type="Gene3D" id="1.10.10.1770">
    <property type="entry name" value="Gun4-like"/>
    <property type="match status" value="1"/>
</dbReference>
<gene>
    <name evidence="2" type="ORF">H6G03_00675</name>
</gene>
<feature type="domain" description="GUN4-like" evidence="1">
    <location>
        <begin position="207"/>
        <end position="352"/>
    </location>
</feature>
<dbReference type="InterPro" id="IPR037215">
    <property type="entry name" value="GUN4-like_sf"/>
</dbReference>
<comment type="caution">
    <text evidence="2">The sequence shown here is derived from an EMBL/GenBank/DDBJ whole genome shotgun (WGS) entry which is preliminary data.</text>
</comment>
<dbReference type="RefSeq" id="WP_190461009.1">
    <property type="nucleotide sequence ID" value="NZ_JACJPW010000001.1"/>
</dbReference>
<dbReference type="EMBL" id="JACJPW010000001">
    <property type="protein sequence ID" value="MBD2179635.1"/>
    <property type="molecule type" value="Genomic_DNA"/>
</dbReference>
<protein>
    <submittedName>
        <fullName evidence="2">GUN4 domain-containing protein</fullName>
    </submittedName>
</protein>
<dbReference type="PANTHER" id="PTHR34800:SF1">
    <property type="entry name" value="TETRAPYRROLE-BINDING PROTEIN, CHLOROPLASTIC"/>
    <property type="match status" value="1"/>
</dbReference>
<dbReference type="Pfam" id="PF05419">
    <property type="entry name" value="GUN4"/>
    <property type="match status" value="1"/>
</dbReference>
<dbReference type="AlphaFoldDB" id="A0A926V9L4"/>
<dbReference type="PANTHER" id="PTHR34800">
    <property type="entry name" value="TETRAPYRROLE-BINDING PROTEIN, CHLOROPLASTIC"/>
    <property type="match status" value="1"/>
</dbReference>
<dbReference type="CDD" id="cd16383">
    <property type="entry name" value="GUN4"/>
    <property type="match status" value="1"/>
</dbReference>
<sequence length="397" mass="44867">MERQSERIGVIALFTLLAIGSSTQLSGLSTPPSVSQVTAANPTGNTVTMRDVFYTSNRFGFRFVSPSGYTIVPAQKLSGQPTTVQVLEIWNQADYLNSNNLPESPPIISITIYNNSQKLPLARWKGQLSRNDDRPLTIAGQRAIAYTSTGLYESDNVLFSSPDNRYVFRLLVAYINKSDRIRQVFQQVVNSFTFDILNPSQPVEQWRINYSNLQNFLNQRNWQAADVETRGIMFRLVDGKGDLLFDSKTVLAQLPCEDLRTIDRLWSTASQRRFGYSAQQRIWQQISSRTNNSKQRVERFGQAVGWRRNTPLPENNPVGMELTGIQWKLDTELNYTANAPVGHFPWVGVSSTRLSDYLSERSAGCGSCTIDAMNLASERFNNYLPALFTRLKTCRVS</sequence>
<evidence type="ECO:0000259" key="1">
    <source>
        <dbReference type="Pfam" id="PF05419"/>
    </source>
</evidence>
<organism evidence="2 3">
    <name type="scientific">Aerosakkonema funiforme FACHB-1375</name>
    <dbReference type="NCBI Taxonomy" id="2949571"/>
    <lineage>
        <taxon>Bacteria</taxon>
        <taxon>Bacillati</taxon>
        <taxon>Cyanobacteriota</taxon>
        <taxon>Cyanophyceae</taxon>
        <taxon>Oscillatoriophycideae</taxon>
        <taxon>Aerosakkonematales</taxon>
        <taxon>Aerosakkonemataceae</taxon>
        <taxon>Aerosakkonema</taxon>
    </lineage>
</organism>
<dbReference type="SUPFAM" id="SSF140869">
    <property type="entry name" value="GUN4-like"/>
    <property type="match status" value="1"/>
</dbReference>
<name>A0A926V9L4_9CYAN</name>